<keyword evidence="3" id="KW-1185">Reference proteome</keyword>
<dbReference type="EMBL" id="BAAAET010000006">
    <property type="protein sequence ID" value="GAA0701419.1"/>
    <property type="molecule type" value="Genomic_DNA"/>
</dbReference>
<dbReference type="PROSITE" id="PS50404">
    <property type="entry name" value="GST_NTER"/>
    <property type="match status" value="1"/>
</dbReference>
<comment type="caution">
    <text evidence="2">The sequence shown here is derived from an EMBL/GenBank/DDBJ whole genome shotgun (WGS) entry which is preliminary data.</text>
</comment>
<organism evidence="2 3">
    <name type="scientific">Marinobacterium maritimum</name>
    <dbReference type="NCBI Taxonomy" id="500162"/>
    <lineage>
        <taxon>Bacteria</taxon>
        <taxon>Pseudomonadati</taxon>
        <taxon>Pseudomonadota</taxon>
        <taxon>Gammaproteobacteria</taxon>
        <taxon>Oceanospirillales</taxon>
        <taxon>Oceanospirillaceae</taxon>
        <taxon>Marinobacterium</taxon>
    </lineage>
</organism>
<dbReference type="SUPFAM" id="SSF52833">
    <property type="entry name" value="Thioredoxin-like"/>
    <property type="match status" value="1"/>
</dbReference>
<sequence length="191" mass="22257">MELIGSNTSPFVRRTRLLLAGLPYTYTQLDIYAEGRSTLATQTPIMKIPVLIDNEQPIYDSRVIARYLQQIHGIGEPLSWEEENRMTIIDAVLDSLVMLLLSQRSGLDTSTEVMIYRLQRERIKSSLATLEHEVLEGNFRLWRYPAICLYTLIDWADFRELINLRDYPILKGFRDEHAKREEVIATDPRWG</sequence>
<reference evidence="3" key="1">
    <citation type="journal article" date="2019" name="Int. J. Syst. Evol. Microbiol.">
        <title>The Global Catalogue of Microorganisms (GCM) 10K type strain sequencing project: providing services to taxonomists for standard genome sequencing and annotation.</title>
        <authorList>
            <consortium name="The Broad Institute Genomics Platform"/>
            <consortium name="The Broad Institute Genome Sequencing Center for Infectious Disease"/>
            <person name="Wu L."/>
            <person name="Ma J."/>
        </authorList>
    </citation>
    <scope>NUCLEOTIDE SEQUENCE [LARGE SCALE GENOMIC DNA]</scope>
    <source>
        <strain evidence="3">JCM 15134</strain>
    </source>
</reference>
<dbReference type="Gene3D" id="3.40.30.10">
    <property type="entry name" value="Glutaredoxin"/>
    <property type="match status" value="1"/>
</dbReference>
<dbReference type="Proteomes" id="UP001499915">
    <property type="component" value="Unassembled WGS sequence"/>
</dbReference>
<gene>
    <name evidence="2" type="ORF">GCM10009104_33290</name>
</gene>
<dbReference type="Pfam" id="PF13417">
    <property type="entry name" value="GST_N_3"/>
    <property type="match status" value="1"/>
</dbReference>
<evidence type="ECO:0000313" key="3">
    <source>
        <dbReference type="Proteomes" id="UP001499915"/>
    </source>
</evidence>
<dbReference type="CDD" id="cd00570">
    <property type="entry name" value="GST_N_family"/>
    <property type="match status" value="1"/>
</dbReference>
<dbReference type="Gene3D" id="1.20.1050.10">
    <property type="match status" value="1"/>
</dbReference>
<feature type="domain" description="GST N-terminal" evidence="1">
    <location>
        <begin position="1"/>
        <end position="76"/>
    </location>
</feature>
<evidence type="ECO:0000259" key="1">
    <source>
        <dbReference type="PROSITE" id="PS50404"/>
    </source>
</evidence>
<dbReference type="RefSeq" id="WP_343808703.1">
    <property type="nucleotide sequence ID" value="NZ_BAAAET010000006.1"/>
</dbReference>
<evidence type="ECO:0000313" key="2">
    <source>
        <dbReference type="EMBL" id="GAA0701419.1"/>
    </source>
</evidence>
<name>A0ABP3TGR4_9GAMM</name>
<proteinExistence type="predicted"/>
<dbReference type="InterPro" id="IPR004045">
    <property type="entry name" value="Glutathione_S-Trfase_N"/>
</dbReference>
<dbReference type="InterPro" id="IPR036249">
    <property type="entry name" value="Thioredoxin-like_sf"/>
</dbReference>
<accession>A0ABP3TGR4</accession>
<protein>
    <submittedName>
        <fullName evidence="2">Glutathione S-transferase</fullName>
    </submittedName>
</protein>